<dbReference type="InterPro" id="IPR000182">
    <property type="entry name" value="GNAT_dom"/>
</dbReference>
<dbReference type="AlphaFoldDB" id="A0A2N1PKX3"/>
<dbReference type="EMBL" id="PGXC01000028">
    <property type="protein sequence ID" value="PKK88997.1"/>
    <property type="molecule type" value="Genomic_DNA"/>
</dbReference>
<gene>
    <name evidence="2" type="ORF">CVV64_16365</name>
</gene>
<dbReference type="InterPro" id="IPR016181">
    <property type="entry name" value="Acyl_CoA_acyltransferase"/>
</dbReference>
<feature type="domain" description="N-acetyltransferase" evidence="1">
    <location>
        <begin position="32"/>
        <end position="192"/>
    </location>
</feature>
<comment type="caution">
    <text evidence="2">The sequence shown here is derived from an EMBL/GenBank/DDBJ whole genome shotgun (WGS) entry which is preliminary data.</text>
</comment>
<dbReference type="Pfam" id="PF00583">
    <property type="entry name" value="Acetyltransf_1"/>
    <property type="match status" value="1"/>
</dbReference>
<protein>
    <submittedName>
        <fullName evidence="2">GNAT family N-acetyltransferase</fullName>
    </submittedName>
</protein>
<dbReference type="GO" id="GO:0016747">
    <property type="term" value="F:acyltransferase activity, transferring groups other than amino-acyl groups"/>
    <property type="evidence" value="ECO:0007669"/>
    <property type="project" value="InterPro"/>
</dbReference>
<accession>A0A2N1PKX3</accession>
<reference evidence="2 3" key="1">
    <citation type="journal article" date="2017" name="ISME J.">
        <title>Potential for microbial H2 and metal transformations associated with novel bacteria and archaea in deep terrestrial subsurface sediments.</title>
        <authorList>
            <person name="Hernsdorf A.W."/>
            <person name="Amano Y."/>
            <person name="Miyakawa K."/>
            <person name="Ise K."/>
            <person name="Suzuki Y."/>
            <person name="Anantharaman K."/>
            <person name="Probst A."/>
            <person name="Burstein D."/>
            <person name="Thomas B.C."/>
            <person name="Banfield J.F."/>
        </authorList>
    </citation>
    <scope>NUCLEOTIDE SEQUENCE [LARGE SCALE GENOMIC DNA]</scope>
    <source>
        <strain evidence="2">HGW-Wallbacteria-1</strain>
    </source>
</reference>
<dbReference type="PANTHER" id="PTHR43617">
    <property type="entry name" value="L-AMINO ACID N-ACETYLTRANSFERASE"/>
    <property type="match status" value="1"/>
</dbReference>
<organism evidence="2 3">
    <name type="scientific">Candidatus Wallbacteria bacterium HGW-Wallbacteria-1</name>
    <dbReference type="NCBI Taxonomy" id="2013854"/>
    <lineage>
        <taxon>Bacteria</taxon>
        <taxon>Candidatus Walliibacteriota</taxon>
    </lineage>
</organism>
<keyword evidence="2" id="KW-0808">Transferase</keyword>
<dbReference type="InterPro" id="IPR050276">
    <property type="entry name" value="MshD_Acetyltransferase"/>
</dbReference>
<dbReference type="PROSITE" id="PS51186">
    <property type="entry name" value="GNAT"/>
    <property type="match status" value="1"/>
</dbReference>
<dbReference type="Proteomes" id="UP000233256">
    <property type="component" value="Unassembled WGS sequence"/>
</dbReference>
<name>A0A2N1PKX3_9BACT</name>
<evidence type="ECO:0000313" key="3">
    <source>
        <dbReference type="Proteomes" id="UP000233256"/>
    </source>
</evidence>
<dbReference type="SUPFAM" id="SSF55729">
    <property type="entry name" value="Acyl-CoA N-acyltransferases (Nat)"/>
    <property type="match status" value="1"/>
</dbReference>
<evidence type="ECO:0000313" key="2">
    <source>
        <dbReference type="EMBL" id="PKK88997.1"/>
    </source>
</evidence>
<sequence length="192" mass="21700">MILWAWSLQNEWSLFESIHGKEIKQLSNEQIMLIHAHPKYAQSFGEAVDLVARERRYLASTTGFPLASTLEFIGFVIENNLAQYFAVQGEKVIGWCDIMPKGFEGLNHVGVLGMGLLPEFRGLGLGRKLMDITLAHARDVNGLEKVELEVFATNTAGIRLYERTGFQLEGRRVRARKIDGNYDDLILMGLFL</sequence>
<dbReference type="CDD" id="cd04301">
    <property type="entry name" value="NAT_SF"/>
    <property type="match status" value="1"/>
</dbReference>
<dbReference type="Gene3D" id="3.40.630.30">
    <property type="match status" value="1"/>
</dbReference>
<proteinExistence type="predicted"/>
<evidence type="ECO:0000259" key="1">
    <source>
        <dbReference type="PROSITE" id="PS51186"/>
    </source>
</evidence>